<dbReference type="PANTHER" id="PTHR47784:SF9">
    <property type="entry name" value="ZN(II)2CYS6 TRANSCRIPTION FACTOR (EUROFUNG)"/>
    <property type="match status" value="1"/>
</dbReference>
<protein>
    <recommendedName>
        <fullName evidence="3">C2H2-type domain-containing protein</fullName>
    </recommendedName>
</protein>
<keyword evidence="1" id="KW-0863">Zinc-finger</keyword>
<dbReference type="InterPro" id="IPR053157">
    <property type="entry name" value="Sterol_Uptake_Regulator"/>
</dbReference>
<evidence type="ECO:0000313" key="4">
    <source>
        <dbReference type="EMBL" id="OKL57879.1"/>
    </source>
</evidence>
<sequence length="856" mass="95620">MSETNLANDALVTDLNRMVASQYPPTWDSGQFRSISRYDIDLLKRWDTRTVFTMGTYSISLCYQLTVSKEATQHPYLFHAALAMAAMHDGSLQVSREPSSTNNSQATQYYHHSCAAALFNHRLSRSVDKPADHNAIWATASMLGNMASFSIKTYDPELAWPMAPSTDSSLGWMEMHKGVYTVYKMASPGDPGGMFHAIINDPQYTFLKNKWDEDTREGTEDIPPQFVALCDLDPSSNAQNNPYHATVRGLAAIWDMECTQDTALRFISIISLMRPEMSALLMQKDARALLLLAYWFTKMFHVHWWFQQRCFVECAAICMYLKRYYHSDPLIMDMVQYPLSRLEAAFSDPERKKELSFAETIARYNNDGNAIDIDLGSISTSTETATRDSISIVCQWACHALNNGSSAAATRSKRAPDNSPSGSLFTLLSADSSMRTSLAGAGWPDSRMSHSCNCAVTKPASTVTYRFPLIHGMGKCTFPVVLFKVCHYRSSPATKEGSSNPVDSLSFESLALDGDLTQQKGRPATMLPPSQPQPALNSRPMVLALPTIVTETRQNPPAAKHSRDVDEMAADADVERSMARRKKNEPPMDINKKCSHCDKVFKRPCDFTKHEKTHSRPWKCTQPDCKYFSIGWPTEKERDRHVNDRHSENPPEYRCKFSPCTYTSKRESNCKQHMEKAHGWQYVRSKNNGKRGKTPSSAASVASASQTPPTPAMSTPVSSLSTELPSPASGQMISPYFPNMPHDFAIYDPPAMYEGYVNMSTGEPFNFADPPMVPGLDFQLFPDSTDMDTMSLDALPSNADFEAFGVAMEASDPSAHMPPPSADMSLDQLGQDQMNPYCFDSEFLNYQPNNNGMPEY</sequence>
<dbReference type="EMBL" id="LFMY01000010">
    <property type="protein sequence ID" value="OKL57879.1"/>
    <property type="molecule type" value="Genomic_DNA"/>
</dbReference>
<dbReference type="InterPro" id="IPR013087">
    <property type="entry name" value="Znf_C2H2_type"/>
</dbReference>
<evidence type="ECO:0000313" key="5">
    <source>
        <dbReference type="Proteomes" id="UP000214365"/>
    </source>
</evidence>
<keyword evidence="1" id="KW-0479">Metal-binding</keyword>
<dbReference type="GeneID" id="31006464"/>
<feature type="domain" description="C2H2-type" evidence="3">
    <location>
        <begin position="592"/>
        <end position="619"/>
    </location>
</feature>
<gene>
    <name evidence="4" type="ORF">UA08_06709</name>
</gene>
<dbReference type="GO" id="GO:0008270">
    <property type="term" value="F:zinc ion binding"/>
    <property type="evidence" value="ECO:0007669"/>
    <property type="project" value="UniProtKB-KW"/>
</dbReference>
<organism evidence="4 5">
    <name type="scientific">Talaromyces atroroseus</name>
    <dbReference type="NCBI Taxonomy" id="1441469"/>
    <lineage>
        <taxon>Eukaryota</taxon>
        <taxon>Fungi</taxon>
        <taxon>Dikarya</taxon>
        <taxon>Ascomycota</taxon>
        <taxon>Pezizomycotina</taxon>
        <taxon>Eurotiomycetes</taxon>
        <taxon>Eurotiomycetidae</taxon>
        <taxon>Eurotiales</taxon>
        <taxon>Trichocomaceae</taxon>
        <taxon>Talaromyces</taxon>
        <taxon>Talaromyces sect. Trachyspermi</taxon>
    </lineage>
</organism>
<keyword evidence="1" id="KW-0862">Zinc</keyword>
<evidence type="ECO:0000256" key="1">
    <source>
        <dbReference type="PROSITE-ProRule" id="PRU00042"/>
    </source>
</evidence>
<dbReference type="OrthoDB" id="4227141at2759"/>
<dbReference type="GO" id="GO:0001228">
    <property type="term" value="F:DNA-binding transcription activator activity, RNA polymerase II-specific"/>
    <property type="evidence" value="ECO:0007669"/>
    <property type="project" value="TreeGrafter"/>
</dbReference>
<evidence type="ECO:0000259" key="3">
    <source>
        <dbReference type="PROSITE" id="PS50157"/>
    </source>
</evidence>
<feature type="region of interest" description="Disordered" evidence="2">
    <location>
        <begin position="681"/>
        <end position="727"/>
    </location>
</feature>
<dbReference type="STRING" id="1441469.A0A225AQJ1"/>
<proteinExistence type="predicted"/>
<dbReference type="RefSeq" id="XP_020118000.1">
    <property type="nucleotide sequence ID" value="XM_020269016.1"/>
</dbReference>
<dbReference type="PROSITE" id="PS00028">
    <property type="entry name" value="ZINC_FINGER_C2H2_1"/>
    <property type="match status" value="1"/>
</dbReference>
<evidence type="ECO:0000256" key="2">
    <source>
        <dbReference type="SAM" id="MobiDB-lite"/>
    </source>
</evidence>
<accession>A0A225AQJ1</accession>
<feature type="compositionally biased region" description="Polar residues" evidence="2">
    <location>
        <begin position="717"/>
        <end position="727"/>
    </location>
</feature>
<feature type="compositionally biased region" description="Low complexity" evidence="2">
    <location>
        <begin position="694"/>
        <end position="716"/>
    </location>
</feature>
<dbReference type="AlphaFoldDB" id="A0A225AQJ1"/>
<dbReference type="Proteomes" id="UP000214365">
    <property type="component" value="Unassembled WGS sequence"/>
</dbReference>
<dbReference type="PROSITE" id="PS50157">
    <property type="entry name" value="ZINC_FINGER_C2H2_2"/>
    <property type="match status" value="1"/>
</dbReference>
<name>A0A225AQJ1_TALAT</name>
<comment type="caution">
    <text evidence="4">The sequence shown here is derived from an EMBL/GenBank/DDBJ whole genome shotgun (WGS) entry which is preliminary data.</text>
</comment>
<dbReference type="SMART" id="SM00355">
    <property type="entry name" value="ZnF_C2H2"/>
    <property type="match status" value="3"/>
</dbReference>
<reference evidence="4 5" key="1">
    <citation type="submission" date="2015-06" db="EMBL/GenBank/DDBJ databases">
        <title>Talaromyces atroroseus IBT 11181 draft genome.</title>
        <authorList>
            <person name="Rasmussen K.B."/>
            <person name="Rasmussen S."/>
            <person name="Petersen B."/>
            <person name="Sicheritz-Ponten T."/>
            <person name="Mortensen U.H."/>
            <person name="Thrane U."/>
        </authorList>
    </citation>
    <scope>NUCLEOTIDE SEQUENCE [LARGE SCALE GENOMIC DNA]</scope>
    <source>
        <strain evidence="4 5">IBT 11181</strain>
    </source>
</reference>
<dbReference type="PANTHER" id="PTHR47784">
    <property type="entry name" value="STEROL UPTAKE CONTROL PROTEIN 2"/>
    <property type="match status" value="1"/>
</dbReference>
<keyword evidence="5" id="KW-1185">Reference proteome</keyword>